<dbReference type="SUPFAM" id="SSF56487">
    <property type="entry name" value="SRCR-like"/>
    <property type="match status" value="2"/>
</dbReference>
<evidence type="ECO:0000313" key="8">
    <source>
        <dbReference type="Proteomes" id="UP000632886"/>
    </source>
</evidence>
<dbReference type="GO" id="GO:0016020">
    <property type="term" value="C:membrane"/>
    <property type="evidence" value="ECO:0007669"/>
    <property type="project" value="InterPro"/>
</dbReference>
<feature type="domain" description="SRCR" evidence="6">
    <location>
        <begin position="52"/>
        <end position="152"/>
    </location>
</feature>
<keyword evidence="3 5" id="KW-1015">Disulfide bond</keyword>
<evidence type="ECO:0000256" key="1">
    <source>
        <dbReference type="ARBA" id="ARBA00022729"/>
    </source>
</evidence>
<gene>
    <name evidence="7" type="primary">Cd163_3</name>
    <name evidence="7" type="ORF">CENBEN_R12270</name>
</gene>
<dbReference type="PANTHER" id="PTHR19331:SF487">
    <property type="entry name" value="SOLUBLE SCAVENGER RECEPTOR CYSTEINE-RICH DOMAIN-CONTAINING PROTEIN SSC5D"/>
    <property type="match status" value="1"/>
</dbReference>
<dbReference type="Gene3D" id="3.10.250.10">
    <property type="entry name" value="SRCR-like domain"/>
    <property type="match status" value="2"/>
</dbReference>
<dbReference type="Pfam" id="PF00530">
    <property type="entry name" value="SRCR"/>
    <property type="match status" value="2"/>
</dbReference>
<feature type="disulfide bond" evidence="5">
    <location>
        <begin position="121"/>
        <end position="131"/>
    </location>
</feature>
<keyword evidence="4" id="KW-0325">Glycoprotein</keyword>
<feature type="disulfide bond" evidence="5">
    <location>
        <begin position="90"/>
        <end position="151"/>
    </location>
</feature>
<feature type="non-terminal residue" evidence="7">
    <location>
        <position position="1"/>
    </location>
</feature>
<comment type="caution">
    <text evidence="7">The sequence shown here is derived from an EMBL/GenBank/DDBJ whole genome shotgun (WGS) entry which is preliminary data.</text>
</comment>
<protein>
    <submittedName>
        <fullName evidence="7">C163A protein</fullName>
    </submittedName>
</protein>
<dbReference type="EMBL" id="WBNK01007164">
    <property type="protein sequence ID" value="NXY00593.1"/>
    <property type="molecule type" value="Genomic_DNA"/>
</dbReference>
<dbReference type="InterPro" id="IPR036772">
    <property type="entry name" value="SRCR-like_dom_sf"/>
</dbReference>
<evidence type="ECO:0000256" key="5">
    <source>
        <dbReference type="PROSITE-ProRule" id="PRU00196"/>
    </source>
</evidence>
<evidence type="ECO:0000259" key="6">
    <source>
        <dbReference type="PROSITE" id="PS50287"/>
    </source>
</evidence>
<reference evidence="7 8" key="1">
    <citation type="submission" date="2020-02" db="EMBL/GenBank/DDBJ databases">
        <title>Bird 10,000 Genomes (B10K) Project - Family phase.</title>
        <authorList>
            <person name="Zhang G."/>
        </authorList>
    </citation>
    <scope>NUCLEOTIDE SEQUENCE [LARGE SCALE GENOMIC DNA]</scope>
    <source>
        <strain evidence="7">B10K-DU-017-21</strain>
    </source>
</reference>
<dbReference type="PANTHER" id="PTHR19331">
    <property type="entry name" value="SCAVENGER RECEPTOR DOMAIN-CONTAINING"/>
    <property type="match status" value="1"/>
</dbReference>
<name>A0A852MK87_9AVES</name>
<feature type="disulfide bond" evidence="5">
    <location>
        <begin position="13"/>
        <end position="23"/>
    </location>
</feature>
<accession>A0A852MK87</accession>
<evidence type="ECO:0000313" key="7">
    <source>
        <dbReference type="EMBL" id="NXY00593.1"/>
    </source>
</evidence>
<evidence type="ECO:0000256" key="3">
    <source>
        <dbReference type="ARBA" id="ARBA00023157"/>
    </source>
</evidence>
<dbReference type="AlphaFoldDB" id="A0A852MK87"/>
<sequence length="152" mass="16623">QGPGKIWPNSVSCVGTETLFSTCKAKHRGHGWCHHGREAGVVCADNSEGDRIRLVDYSNRCAGRVEVLHNMEWGTVCDDNWDLLDAEVVCRQLDCGRALSAPGSAQFGRGNGIIWMDETNCTGKENMLSTCHTHLWGINNCYHGEDAGVVCS</sequence>
<organism evidence="7 8">
    <name type="scientific">Centropus bengalensis</name>
    <name type="common">lesser coucal</name>
    <dbReference type="NCBI Taxonomy" id="1463675"/>
    <lineage>
        <taxon>Eukaryota</taxon>
        <taxon>Metazoa</taxon>
        <taxon>Chordata</taxon>
        <taxon>Craniata</taxon>
        <taxon>Vertebrata</taxon>
        <taxon>Euteleostomi</taxon>
        <taxon>Archelosauria</taxon>
        <taxon>Archosauria</taxon>
        <taxon>Dinosauria</taxon>
        <taxon>Saurischia</taxon>
        <taxon>Theropoda</taxon>
        <taxon>Coelurosauria</taxon>
        <taxon>Aves</taxon>
        <taxon>Neognathae</taxon>
        <taxon>Neoaves</taxon>
        <taxon>Otidimorphae</taxon>
        <taxon>Cuculiformes</taxon>
        <taxon>Centropidae</taxon>
        <taxon>Centropus</taxon>
    </lineage>
</organism>
<dbReference type="Proteomes" id="UP000632886">
    <property type="component" value="Unassembled WGS sequence"/>
</dbReference>
<feature type="non-terminal residue" evidence="7">
    <location>
        <position position="152"/>
    </location>
</feature>
<proteinExistence type="predicted"/>
<keyword evidence="2" id="KW-0677">Repeat</keyword>
<dbReference type="InterPro" id="IPR001190">
    <property type="entry name" value="SRCR"/>
</dbReference>
<keyword evidence="8" id="KW-1185">Reference proteome</keyword>
<evidence type="ECO:0000256" key="4">
    <source>
        <dbReference type="ARBA" id="ARBA00023180"/>
    </source>
</evidence>
<feature type="domain" description="SRCR" evidence="6">
    <location>
        <begin position="1"/>
        <end position="44"/>
    </location>
</feature>
<dbReference type="PROSITE" id="PS50287">
    <property type="entry name" value="SRCR_2"/>
    <property type="match status" value="2"/>
</dbReference>
<dbReference type="PRINTS" id="PR00258">
    <property type="entry name" value="SPERACTRCPTR"/>
</dbReference>
<evidence type="ECO:0000256" key="2">
    <source>
        <dbReference type="ARBA" id="ARBA00022737"/>
    </source>
</evidence>
<keyword evidence="1" id="KW-0732">Signal</keyword>
<dbReference type="FunFam" id="3.10.250.10:FF:000006">
    <property type="entry name" value="neurotrypsin isoform X2"/>
    <property type="match status" value="1"/>
</dbReference>
<comment type="caution">
    <text evidence="5">Lacks conserved residue(s) required for the propagation of feature annotation.</text>
</comment>
<feature type="disulfide bond" evidence="5">
    <location>
        <begin position="77"/>
        <end position="141"/>
    </location>
</feature>
<dbReference type="SMART" id="SM00202">
    <property type="entry name" value="SR"/>
    <property type="match status" value="1"/>
</dbReference>